<evidence type="ECO:0000313" key="4">
    <source>
        <dbReference type="EMBL" id="GAA3641417.1"/>
    </source>
</evidence>
<evidence type="ECO:0000256" key="1">
    <source>
        <dbReference type="ARBA" id="ARBA00000022"/>
    </source>
</evidence>
<accession>A0ABP7AVE9</accession>
<dbReference type="Gene3D" id="1.10.357.40">
    <property type="entry name" value="YbiA-like"/>
    <property type="match status" value="1"/>
</dbReference>
<comment type="catalytic activity">
    <reaction evidence="2">
        <text>2,5-diamino-6-hydroxy-4-(5-phosphoribosylamino)-pyrimidine + H2O = 2,5,6-triamino-4-hydroxypyrimidine + D-ribose 5-phosphate</text>
        <dbReference type="Rhea" id="RHEA:23436"/>
        <dbReference type="ChEBI" id="CHEBI:15377"/>
        <dbReference type="ChEBI" id="CHEBI:58614"/>
        <dbReference type="ChEBI" id="CHEBI:78346"/>
        <dbReference type="ChEBI" id="CHEBI:137796"/>
    </reaction>
</comment>
<gene>
    <name evidence="4" type="ORF">GCM10022223_70860</name>
</gene>
<dbReference type="SUPFAM" id="SSF143990">
    <property type="entry name" value="YbiA-like"/>
    <property type="match status" value="1"/>
</dbReference>
<proteinExistence type="predicted"/>
<dbReference type="Proteomes" id="UP001501074">
    <property type="component" value="Unassembled WGS sequence"/>
</dbReference>
<comment type="catalytic activity">
    <reaction evidence="1">
        <text>5-amino-6-(5-phospho-D-ribosylamino)uracil + H2O = 5,6-diaminouracil + D-ribose 5-phosphate</text>
        <dbReference type="Rhea" id="RHEA:55020"/>
        <dbReference type="ChEBI" id="CHEBI:15377"/>
        <dbReference type="ChEBI" id="CHEBI:46252"/>
        <dbReference type="ChEBI" id="CHEBI:58453"/>
        <dbReference type="ChEBI" id="CHEBI:78346"/>
    </reaction>
</comment>
<feature type="domain" description="NADAR" evidence="3">
    <location>
        <begin position="30"/>
        <end position="187"/>
    </location>
</feature>
<dbReference type="InterPro" id="IPR037238">
    <property type="entry name" value="YbiA-like_sf"/>
</dbReference>
<dbReference type="Pfam" id="PF08719">
    <property type="entry name" value="NADAR"/>
    <property type="match status" value="1"/>
</dbReference>
<evidence type="ECO:0000256" key="2">
    <source>
        <dbReference type="ARBA" id="ARBA00000751"/>
    </source>
</evidence>
<dbReference type="EMBL" id="BAAAZO010000014">
    <property type="protein sequence ID" value="GAA3641417.1"/>
    <property type="molecule type" value="Genomic_DNA"/>
</dbReference>
<evidence type="ECO:0000259" key="3">
    <source>
        <dbReference type="Pfam" id="PF08719"/>
    </source>
</evidence>
<reference evidence="5" key="1">
    <citation type="journal article" date="2019" name="Int. J. Syst. Evol. Microbiol.">
        <title>The Global Catalogue of Microorganisms (GCM) 10K type strain sequencing project: providing services to taxonomists for standard genome sequencing and annotation.</title>
        <authorList>
            <consortium name="The Broad Institute Genomics Platform"/>
            <consortium name="The Broad Institute Genome Sequencing Center for Infectious Disease"/>
            <person name="Wu L."/>
            <person name="Ma J."/>
        </authorList>
    </citation>
    <scope>NUCLEOTIDE SEQUENCE [LARGE SCALE GENOMIC DNA]</scope>
    <source>
        <strain evidence="5">JCM 16902</strain>
    </source>
</reference>
<keyword evidence="5" id="KW-1185">Reference proteome</keyword>
<protein>
    <submittedName>
        <fullName evidence="4">NADAR family protein</fullName>
    </submittedName>
</protein>
<name>A0ABP7AVE9_9ACTN</name>
<comment type="caution">
    <text evidence="4">The sequence shown here is derived from an EMBL/GenBank/DDBJ whole genome shotgun (WGS) entry which is preliminary data.</text>
</comment>
<organism evidence="4 5">
    <name type="scientific">Kineosporia mesophila</name>
    <dbReference type="NCBI Taxonomy" id="566012"/>
    <lineage>
        <taxon>Bacteria</taxon>
        <taxon>Bacillati</taxon>
        <taxon>Actinomycetota</taxon>
        <taxon>Actinomycetes</taxon>
        <taxon>Kineosporiales</taxon>
        <taxon>Kineosporiaceae</taxon>
        <taxon>Kineosporia</taxon>
    </lineage>
</organism>
<dbReference type="NCBIfam" id="TIGR02464">
    <property type="entry name" value="ribofla_fusion"/>
    <property type="match status" value="1"/>
</dbReference>
<dbReference type="CDD" id="cd15457">
    <property type="entry name" value="NADAR"/>
    <property type="match status" value="1"/>
</dbReference>
<evidence type="ECO:0000313" key="5">
    <source>
        <dbReference type="Proteomes" id="UP001501074"/>
    </source>
</evidence>
<sequence>MAFMSWTNPDERLAAIRARHAAGKKQKFIFFWGHRPERDGRVGQGCFSQWWPSPFTVDGVTYGTAEHWMMAGKARLFGDEPVLAKILAAPSPAQAKQLGRQVRGFDQDRWLEHRYQLVAEGNLAKFGQYPKYAEVLRASGSRVLVEASPVDRIWGIGLAADNEAATDPTRWRGLNLLGFALMDVREVFLREA</sequence>
<dbReference type="InterPro" id="IPR012816">
    <property type="entry name" value="NADAR"/>
</dbReference>